<dbReference type="SMART" id="SM00903">
    <property type="entry name" value="Flavin_Reduct"/>
    <property type="match status" value="1"/>
</dbReference>
<feature type="domain" description="Flavin reductase like" evidence="2">
    <location>
        <begin position="9"/>
        <end position="159"/>
    </location>
</feature>
<dbReference type="OrthoDB" id="3677205at2"/>
<sequence length="180" mass="19203">MPPDLRGAMRTFATGVCVASTYRDTPEGRRHDAVTVNSLSSISLDPPLVSLCFRRSSAFLADLLAGGRWVVSILPAGARELAARLAGPRERRAEHVAAMRARPGDRTGALVLDDATWLECELREQFALGDHTLVVGEVLATGQDPGSPALVFVHGRYHDVSRAPAATLDLSGPGHWGEAV</sequence>
<dbReference type="RefSeq" id="WP_072480928.1">
    <property type="nucleotide sequence ID" value="NZ_FPJG01000006.1"/>
</dbReference>
<proteinExistence type="predicted"/>
<dbReference type="PANTHER" id="PTHR30466">
    <property type="entry name" value="FLAVIN REDUCTASE"/>
    <property type="match status" value="1"/>
</dbReference>
<keyword evidence="4" id="KW-1185">Reference proteome</keyword>
<organism evidence="3 4">
    <name type="scientific">Amycolatopsis australiensis</name>
    <dbReference type="NCBI Taxonomy" id="546364"/>
    <lineage>
        <taxon>Bacteria</taxon>
        <taxon>Bacillati</taxon>
        <taxon>Actinomycetota</taxon>
        <taxon>Actinomycetes</taxon>
        <taxon>Pseudonocardiales</taxon>
        <taxon>Pseudonocardiaceae</taxon>
        <taxon>Amycolatopsis</taxon>
    </lineage>
</organism>
<evidence type="ECO:0000256" key="1">
    <source>
        <dbReference type="ARBA" id="ARBA00023002"/>
    </source>
</evidence>
<dbReference type="Pfam" id="PF01613">
    <property type="entry name" value="Flavin_Reduct"/>
    <property type="match status" value="1"/>
</dbReference>
<evidence type="ECO:0000259" key="2">
    <source>
        <dbReference type="SMART" id="SM00903"/>
    </source>
</evidence>
<dbReference type="Proteomes" id="UP000182740">
    <property type="component" value="Unassembled WGS sequence"/>
</dbReference>
<keyword evidence="1" id="KW-0560">Oxidoreductase</keyword>
<dbReference type="AlphaFoldDB" id="A0A1K1T3D3"/>
<evidence type="ECO:0000313" key="3">
    <source>
        <dbReference type="EMBL" id="SFW91090.1"/>
    </source>
</evidence>
<dbReference type="InterPro" id="IPR012349">
    <property type="entry name" value="Split_barrel_FMN-bd"/>
</dbReference>
<dbReference type="SUPFAM" id="SSF50475">
    <property type="entry name" value="FMN-binding split barrel"/>
    <property type="match status" value="1"/>
</dbReference>
<dbReference type="GO" id="GO:0042602">
    <property type="term" value="F:riboflavin reductase (NADPH) activity"/>
    <property type="evidence" value="ECO:0007669"/>
    <property type="project" value="TreeGrafter"/>
</dbReference>
<dbReference type="GO" id="GO:0010181">
    <property type="term" value="F:FMN binding"/>
    <property type="evidence" value="ECO:0007669"/>
    <property type="project" value="InterPro"/>
</dbReference>
<protein>
    <submittedName>
        <fullName evidence="3">NADH-FMN oxidoreductase RutF, flavin reductase (DIM6/NTAB) family</fullName>
    </submittedName>
</protein>
<reference evidence="4" key="1">
    <citation type="submission" date="2016-11" db="EMBL/GenBank/DDBJ databases">
        <authorList>
            <person name="Varghese N."/>
            <person name="Submissions S."/>
        </authorList>
    </citation>
    <scope>NUCLEOTIDE SEQUENCE [LARGE SCALE GENOMIC DNA]</scope>
    <source>
        <strain evidence="4">DSM 44671</strain>
    </source>
</reference>
<accession>A0A1K1T3D3</accession>
<dbReference type="STRING" id="546364.SAMN04489730_7815"/>
<dbReference type="Gene3D" id="2.30.110.10">
    <property type="entry name" value="Electron Transport, Fmn-binding Protein, Chain A"/>
    <property type="match status" value="1"/>
</dbReference>
<dbReference type="InterPro" id="IPR002563">
    <property type="entry name" value="Flavin_Rdtase-like_dom"/>
</dbReference>
<dbReference type="EMBL" id="FPJG01000006">
    <property type="protein sequence ID" value="SFW91090.1"/>
    <property type="molecule type" value="Genomic_DNA"/>
</dbReference>
<dbReference type="InterPro" id="IPR050268">
    <property type="entry name" value="NADH-dep_flavin_reductase"/>
</dbReference>
<name>A0A1K1T3D3_9PSEU</name>
<dbReference type="PANTHER" id="PTHR30466:SF1">
    <property type="entry name" value="FMN REDUCTASE (NADH) RUTF"/>
    <property type="match status" value="1"/>
</dbReference>
<evidence type="ECO:0000313" key="4">
    <source>
        <dbReference type="Proteomes" id="UP000182740"/>
    </source>
</evidence>
<gene>
    <name evidence="3" type="ORF">SAMN04489730_7815</name>
</gene>